<feature type="chain" id="PRO_5036836916" description="DUF4369 domain-containing protein" evidence="1">
    <location>
        <begin position="20"/>
        <end position="159"/>
    </location>
</feature>
<dbReference type="AlphaFoldDB" id="A0A931MFC5"/>
<comment type="caution">
    <text evidence="2">The sequence shown here is derived from an EMBL/GenBank/DDBJ whole genome shotgun (WGS) entry which is preliminary data.</text>
</comment>
<dbReference type="Proteomes" id="UP000628448">
    <property type="component" value="Unassembled WGS sequence"/>
</dbReference>
<keyword evidence="1" id="KW-0732">Signal</keyword>
<keyword evidence="3" id="KW-1185">Reference proteome</keyword>
<proteinExistence type="predicted"/>
<evidence type="ECO:0000313" key="3">
    <source>
        <dbReference type="Proteomes" id="UP000628448"/>
    </source>
</evidence>
<protein>
    <recommendedName>
        <fullName evidence="4">DUF4369 domain-containing protein</fullName>
    </recommendedName>
</protein>
<evidence type="ECO:0000256" key="1">
    <source>
        <dbReference type="SAM" id="SignalP"/>
    </source>
</evidence>
<evidence type="ECO:0008006" key="4">
    <source>
        <dbReference type="Google" id="ProtNLM"/>
    </source>
</evidence>
<name>A0A931MFC5_9BACT</name>
<organism evidence="2 3">
    <name type="scientific">Panacibacter microcysteis</name>
    <dbReference type="NCBI Taxonomy" id="2793269"/>
    <lineage>
        <taxon>Bacteria</taxon>
        <taxon>Pseudomonadati</taxon>
        <taxon>Bacteroidota</taxon>
        <taxon>Chitinophagia</taxon>
        <taxon>Chitinophagales</taxon>
        <taxon>Chitinophagaceae</taxon>
        <taxon>Panacibacter</taxon>
    </lineage>
</organism>
<dbReference type="EMBL" id="JADWYR010000011">
    <property type="protein sequence ID" value="MBG9378834.1"/>
    <property type="molecule type" value="Genomic_DNA"/>
</dbReference>
<accession>A0A931MFC5</accession>
<reference evidence="2" key="1">
    <citation type="submission" date="2020-11" db="EMBL/GenBank/DDBJ databases">
        <title>Bacterial whole genome sequence for Panacibacter sp. DH6.</title>
        <authorList>
            <person name="Le V."/>
            <person name="Ko S."/>
            <person name="Ahn C.-Y."/>
            <person name="Oh H.-M."/>
        </authorList>
    </citation>
    <scope>NUCLEOTIDE SEQUENCE</scope>
    <source>
        <strain evidence="2">DH6</strain>
    </source>
</reference>
<feature type="signal peptide" evidence="1">
    <location>
        <begin position="1"/>
        <end position="19"/>
    </location>
</feature>
<gene>
    <name evidence="2" type="ORF">I5907_21555</name>
</gene>
<dbReference type="RefSeq" id="WP_196992939.1">
    <property type="nucleotide sequence ID" value="NZ_JADWYR010000011.1"/>
</dbReference>
<evidence type="ECO:0000313" key="2">
    <source>
        <dbReference type="EMBL" id="MBG9378834.1"/>
    </source>
</evidence>
<sequence length="159" mass="18708">MKKYLFSIFTLFVLSTSFGQTNISGEYKLYTTGDSADISQGVILKLNCNNTFIQQDTIATGYGKWFIKNNSRLTLQFDSIAENNRMDIFKTKIIYLFEDGRIYRKTIPKKEYTDFKNSVQNYFKSINSPFQFANFESFAIYKAKELKRYYQKLKSYSCD</sequence>